<dbReference type="AlphaFoldDB" id="R1H2Z4"/>
<evidence type="ECO:0000313" key="2">
    <source>
        <dbReference type="EMBL" id="EOD52799.1"/>
    </source>
</evidence>
<name>R1H2Z4_BOTPV</name>
<dbReference type="Proteomes" id="UP000013521">
    <property type="component" value="Unassembled WGS sequence"/>
</dbReference>
<dbReference type="HOGENOM" id="CLU_1539793_0_0_1"/>
<dbReference type="OrthoDB" id="5428040at2759"/>
<evidence type="ECO:0000256" key="1">
    <source>
        <dbReference type="SAM" id="Phobius"/>
    </source>
</evidence>
<gene>
    <name evidence="2" type="ORF">UCRNP2_398</name>
</gene>
<keyword evidence="1" id="KW-1133">Transmembrane helix</keyword>
<keyword evidence="1" id="KW-0472">Membrane</keyword>
<keyword evidence="1" id="KW-0812">Transmembrane</keyword>
<organism evidence="2 3">
    <name type="scientific">Botryosphaeria parva (strain UCR-NP2)</name>
    <name type="common">Grapevine canker fungus</name>
    <name type="synonym">Neofusicoccum parvum</name>
    <dbReference type="NCBI Taxonomy" id="1287680"/>
    <lineage>
        <taxon>Eukaryota</taxon>
        <taxon>Fungi</taxon>
        <taxon>Dikarya</taxon>
        <taxon>Ascomycota</taxon>
        <taxon>Pezizomycotina</taxon>
        <taxon>Dothideomycetes</taxon>
        <taxon>Dothideomycetes incertae sedis</taxon>
        <taxon>Botryosphaeriales</taxon>
        <taxon>Botryosphaeriaceae</taxon>
        <taxon>Neofusicoccum</taxon>
    </lineage>
</organism>
<dbReference type="EMBL" id="KB915690">
    <property type="protein sequence ID" value="EOD52799.1"/>
    <property type="molecule type" value="Genomic_DNA"/>
</dbReference>
<sequence>MEPYVTGWDPQRDVTWPNTTALTHSTETTDFINLLAWRTLEPLGSALRHSLIIGQCASCYTAPQADNTYTLTTASHGNVSVARTILHPLLASLATDVLAATDDPALAWQSLTTAVLRMAYYDWLPAFTASTPATTAAMAPVQAPLRARGLAIAATVLGVHVAAAAAAAAWRLRS</sequence>
<protein>
    <submittedName>
        <fullName evidence="2">Uncharacterized protein</fullName>
    </submittedName>
</protein>
<proteinExistence type="predicted"/>
<accession>R1H2Z4</accession>
<reference evidence="3" key="1">
    <citation type="journal article" date="2013" name="Genome Announc.">
        <title>Draft genome sequence of Neofusicoccum parvum isolate UCR-NP2, a fungal vascular pathogen associated with grapevine cankers.</title>
        <authorList>
            <person name="Blanco-Ulate B."/>
            <person name="Rolshausen P."/>
            <person name="Cantu D."/>
        </authorList>
    </citation>
    <scope>NUCLEOTIDE SEQUENCE [LARGE SCALE GENOMIC DNA]</scope>
    <source>
        <strain evidence="3">UCR-NP2</strain>
    </source>
</reference>
<evidence type="ECO:0000313" key="3">
    <source>
        <dbReference type="Proteomes" id="UP000013521"/>
    </source>
</evidence>
<dbReference type="KEGG" id="npa:UCRNP2_398"/>
<feature type="transmembrane region" description="Helical" evidence="1">
    <location>
        <begin position="150"/>
        <end position="170"/>
    </location>
</feature>